<evidence type="ECO:0000313" key="3">
    <source>
        <dbReference type="Proteomes" id="UP000053958"/>
    </source>
</evidence>
<dbReference type="OrthoDB" id="515692at2759"/>
<sequence length="367" mass="42299">MRHFDAWILRDPYSIWHYYSTGRRWQETIRDMIQERRICAPQVDASTPRRAVDPLAREPSPQQDCQFLQRLPPEIRLMIYRYVFGDEAVHLVQLKGKIRHVRCQHPSSSIEKHRHCCPVTPARWRVYDGRVAGHSDRMLYPHTHAQLPELLSNSSLGLLRTCRTIYLEAADIPYSNLVFDVDDLHTFVAFSLSVCPERLRCIKRLTVQWMPVWRPMAGEEHWSSIYSHTHNDRLWVLFWERVQALSGLEELRVSLDLGRFTGAAVGGVVIGGKRIRLAIDEPWVAPMLSIRGLRDFDLCVTARCDASAKNLLGDEMRRDAAQLRDHLRAVMCSPRGTVPSIDGVTLKVPEVKRSEIRSRPRLAITAA</sequence>
<accession>A0A0F4Z0P6</accession>
<dbReference type="InterPro" id="IPR056632">
    <property type="entry name" value="DUF7730"/>
</dbReference>
<dbReference type="AlphaFoldDB" id="A0A0F4Z0P6"/>
<keyword evidence="3" id="KW-1185">Reference proteome</keyword>
<dbReference type="Pfam" id="PF24864">
    <property type="entry name" value="DUF7730"/>
    <property type="match status" value="1"/>
</dbReference>
<evidence type="ECO:0000313" key="2">
    <source>
        <dbReference type="EMBL" id="KKA23930.1"/>
    </source>
</evidence>
<gene>
    <name evidence="2" type="ORF">T310_2022</name>
</gene>
<feature type="domain" description="DUF7730" evidence="1">
    <location>
        <begin position="61"/>
        <end position="255"/>
    </location>
</feature>
<name>A0A0F4Z0P6_RASE3</name>
<dbReference type="EMBL" id="LASV01000081">
    <property type="protein sequence ID" value="KKA23930.1"/>
    <property type="molecule type" value="Genomic_DNA"/>
</dbReference>
<dbReference type="PANTHER" id="PTHR38790">
    <property type="entry name" value="2EXR DOMAIN-CONTAINING PROTEIN-RELATED"/>
    <property type="match status" value="1"/>
</dbReference>
<evidence type="ECO:0000259" key="1">
    <source>
        <dbReference type="Pfam" id="PF24864"/>
    </source>
</evidence>
<organism evidence="2 3">
    <name type="scientific">Rasamsonia emersonii (strain ATCC 16479 / CBS 393.64 / IMI 116815)</name>
    <dbReference type="NCBI Taxonomy" id="1408163"/>
    <lineage>
        <taxon>Eukaryota</taxon>
        <taxon>Fungi</taxon>
        <taxon>Dikarya</taxon>
        <taxon>Ascomycota</taxon>
        <taxon>Pezizomycotina</taxon>
        <taxon>Eurotiomycetes</taxon>
        <taxon>Eurotiomycetidae</taxon>
        <taxon>Eurotiales</taxon>
        <taxon>Trichocomaceae</taxon>
        <taxon>Rasamsonia</taxon>
    </lineage>
</organism>
<dbReference type="STRING" id="1408163.A0A0F4Z0P6"/>
<comment type="caution">
    <text evidence="2">The sequence shown here is derived from an EMBL/GenBank/DDBJ whole genome shotgun (WGS) entry which is preliminary data.</text>
</comment>
<proteinExistence type="predicted"/>
<reference evidence="2 3" key="1">
    <citation type="submission" date="2015-04" db="EMBL/GenBank/DDBJ databases">
        <authorList>
            <person name="Heijne W.H."/>
            <person name="Fedorova N.D."/>
            <person name="Nierman W.C."/>
            <person name="Vollebregt A.W."/>
            <person name="Zhao Z."/>
            <person name="Wu L."/>
            <person name="Kumar M."/>
            <person name="Stam H."/>
            <person name="van den Berg M.A."/>
            <person name="Pel H.J."/>
        </authorList>
    </citation>
    <scope>NUCLEOTIDE SEQUENCE [LARGE SCALE GENOMIC DNA]</scope>
    <source>
        <strain evidence="2 3">CBS 393.64</strain>
    </source>
</reference>
<protein>
    <recommendedName>
        <fullName evidence="1">DUF7730 domain-containing protein</fullName>
    </recommendedName>
</protein>
<dbReference type="PANTHER" id="PTHR38790:SF4">
    <property type="entry name" value="2EXR DOMAIN-CONTAINING PROTEIN"/>
    <property type="match status" value="1"/>
</dbReference>
<dbReference type="GeneID" id="25314373"/>
<dbReference type="RefSeq" id="XP_013330542.1">
    <property type="nucleotide sequence ID" value="XM_013475088.1"/>
</dbReference>
<dbReference type="Proteomes" id="UP000053958">
    <property type="component" value="Unassembled WGS sequence"/>
</dbReference>